<proteinExistence type="predicted"/>
<keyword evidence="3" id="KW-1185">Reference proteome</keyword>
<keyword evidence="1" id="KW-0812">Transmembrane</keyword>
<gene>
    <name evidence="2" type="ORF">PHJA_002001600</name>
</gene>
<dbReference type="PANTHER" id="PTHR31210:SF43">
    <property type="entry name" value="STORAGE PROTEIN-RELATED"/>
    <property type="match status" value="1"/>
</dbReference>
<keyword evidence="1" id="KW-0472">Membrane</keyword>
<dbReference type="Pfam" id="PF05212">
    <property type="entry name" value="DUF707"/>
    <property type="match status" value="1"/>
</dbReference>
<name>A0A830CCU4_9LAMI</name>
<organism evidence="2 3">
    <name type="scientific">Phtheirospermum japonicum</name>
    <dbReference type="NCBI Taxonomy" id="374723"/>
    <lineage>
        <taxon>Eukaryota</taxon>
        <taxon>Viridiplantae</taxon>
        <taxon>Streptophyta</taxon>
        <taxon>Embryophyta</taxon>
        <taxon>Tracheophyta</taxon>
        <taxon>Spermatophyta</taxon>
        <taxon>Magnoliopsida</taxon>
        <taxon>eudicotyledons</taxon>
        <taxon>Gunneridae</taxon>
        <taxon>Pentapetalae</taxon>
        <taxon>asterids</taxon>
        <taxon>lamiids</taxon>
        <taxon>Lamiales</taxon>
        <taxon>Orobanchaceae</taxon>
        <taxon>Orobanchaceae incertae sedis</taxon>
        <taxon>Phtheirospermum</taxon>
    </lineage>
</organism>
<dbReference type="EMBL" id="BMAC01000534">
    <property type="protein sequence ID" value="GFP98577.1"/>
    <property type="molecule type" value="Genomic_DNA"/>
</dbReference>
<dbReference type="PANTHER" id="PTHR31210">
    <property type="entry name" value="OS06G0731900 PROTEIN"/>
    <property type="match status" value="1"/>
</dbReference>
<dbReference type="OrthoDB" id="1823684at2759"/>
<accession>A0A830CCU4</accession>
<evidence type="ECO:0000313" key="3">
    <source>
        <dbReference type="Proteomes" id="UP000653305"/>
    </source>
</evidence>
<dbReference type="AlphaFoldDB" id="A0A830CCU4"/>
<comment type="caution">
    <text evidence="2">The sequence shown here is derived from an EMBL/GenBank/DDBJ whole genome shotgun (WGS) entry which is preliminary data.</text>
</comment>
<feature type="transmembrane region" description="Helical" evidence="1">
    <location>
        <begin position="20"/>
        <end position="43"/>
    </location>
</feature>
<dbReference type="InterPro" id="IPR007877">
    <property type="entry name" value="DUF707"/>
</dbReference>
<reference evidence="2" key="1">
    <citation type="submission" date="2020-07" db="EMBL/GenBank/DDBJ databases">
        <title>Ethylene signaling mediates host invasion by parasitic plants.</title>
        <authorList>
            <person name="Yoshida S."/>
        </authorList>
    </citation>
    <scope>NUCLEOTIDE SEQUENCE</scope>
    <source>
        <strain evidence="2">Okayama</strain>
    </source>
</reference>
<dbReference type="Proteomes" id="UP000653305">
    <property type="component" value="Unassembled WGS sequence"/>
</dbReference>
<sequence>MNLENLGDLGCRVLRSRSGLGGGGCLGLSGCGLGVCFWVWVWVRIRVKFVELVKKHELDISQPALSEDGGMTWEMTRRNENTEVHKKTEERLGWCAYPHLPPCAIVRFVKGNDLGVTRLSGEDEVVAIGGENKDRSGSGH</sequence>
<evidence type="ECO:0000313" key="2">
    <source>
        <dbReference type="EMBL" id="GFP98577.1"/>
    </source>
</evidence>
<protein>
    <submittedName>
        <fullName evidence="2">Uncharacterized protein</fullName>
    </submittedName>
</protein>
<keyword evidence="1" id="KW-1133">Transmembrane helix</keyword>
<evidence type="ECO:0000256" key="1">
    <source>
        <dbReference type="SAM" id="Phobius"/>
    </source>
</evidence>